<evidence type="ECO:0000256" key="1">
    <source>
        <dbReference type="SAM" id="MobiDB-lite"/>
    </source>
</evidence>
<dbReference type="HOGENOM" id="CLU_1369421_0_0_1"/>
<dbReference type="AlphaFoldDB" id="A0A0D3I632"/>
<dbReference type="EnsemblProtists" id="EOD06717">
    <property type="protein sequence ID" value="EOD06717"/>
    <property type="gene ID" value="EMIHUDRAFT_460077"/>
</dbReference>
<dbReference type="Proteomes" id="UP000013827">
    <property type="component" value="Unassembled WGS sequence"/>
</dbReference>
<name>A0A0D3I632_EMIH1</name>
<sequence length="200" mass="21564">PQLGRLCSRRLYALEPEGLRVDRRCHPPLPAGARLLERQVARRLHQARCRLAQLPREAEASPRLPPCARDEAETVAICDHCRHLDGAPGPCQNAATRETSARGQRLGRPVAPSRRSGPKSSAGTAALDELPQIVSRRHAGRPRHPPGGRPRPRATRALLAGRRKGARRVNRKNGSARTVLGAPPAPALLSASVLELGGES</sequence>
<organism evidence="2 3">
    <name type="scientific">Emiliania huxleyi (strain CCMP1516)</name>
    <dbReference type="NCBI Taxonomy" id="280463"/>
    <lineage>
        <taxon>Eukaryota</taxon>
        <taxon>Haptista</taxon>
        <taxon>Haptophyta</taxon>
        <taxon>Prymnesiophyceae</taxon>
        <taxon>Isochrysidales</taxon>
        <taxon>Noelaerhabdaceae</taxon>
        <taxon>Emiliania</taxon>
    </lineage>
</organism>
<feature type="compositionally biased region" description="Polar residues" evidence="1">
    <location>
        <begin position="93"/>
        <end position="102"/>
    </location>
</feature>
<keyword evidence="3" id="KW-1185">Reference proteome</keyword>
<protein>
    <submittedName>
        <fullName evidence="2">Uncharacterized protein</fullName>
    </submittedName>
</protein>
<evidence type="ECO:0000313" key="2">
    <source>
        <dbReference type="EnsemblProtists" id="EOD06717"/>
    </source>
</evidence>
<proteinExistence type="predicted"/>
<dbReference type="GeneID" id="17252866"/>
<dbReference type="PaxDb" id="2903-EOD06717"/>
<reference evidence="3" key="1">
    <citation type="journal article" date="2013" name="Nature">
        <title>Pan genome of the phytoplankton Emiliania underpins its global distribution.</title>
        <authorList>
            <person name="Read B.A."/>
            <person name="Kegel J."/>
            <person name="Klute M.J."/>
            <person name="Kuo A."/>
            <person name="Lefebvre S.C."/>
            <person name="Maumus F."/>
            <person name="Mayer C."/>
            <person name="Miller J."/>
            <person name="Monier A."/>
            <person name="Salamov A."/>
            <person name="Young J."/>
            <person name="Aguilar M."/>
            <person name="Claverie J.M."/>
            <person name="Frickenhaus S."/>
            <person name="Gonzalez K."/>
            <person name="Herman E.K."/>
            <person name="Lin Y.C."/>
            <person name="Napier J."/>
            <person name="Ogata H."/>
            <person name="Sarno A.F."/>
            <person name="Shmutz J."/>
            <person name="Schroeder D."/>
            <person name="de Vargas C."/>
            <person name="Verret F."/>
            <person name="von Dassow P."/>
            <person name="Valentin K."/>
            <person name="Van de Peer Y."/>
            <person name="Wheeler G."/>
            <person name="Dacks J.B."/>
            <person name="Delwiche C.F."/>
            <person name="Dyhrman S.T."/>
            <person name="Glockner G."/>
            <person name="John U."/>
            <person name="Richards T."/>
            <person name="Worden A.Z."/>
            <person name="Zhang X."/>
            <person name="Grigoriev I.V."/>
            <person name="Allen A.E."/>
            <person name="Bidle K."/>
            <person name="Borodovsky M."/>
            <person name="Bowler C."/>
            <person name="Brownlee C."/>
            <person name="Cock J.M."/>
            <person name="Elias M."/>
            <person name="Gladyshev V.N."/>
            <person name="Groth M."/>
            <person name="Guda C."/>
            <person name="Hadaegh A."/>
            <person name="Iglesias-Rodriguez M.D."/>
            <person name="Jenkins J."/>
            <person name="Jones B.M."/>
            <person name="Lawson T."/>
            <person name="Leese F."/>
            <person name="Lindquist E."/>
            <person name="Lobanov A."/>
            <person name="Lomsadze A."/>
            <person name="Malik S.B."/>
            <person name="Marsh M.E."/>
            <person name="Mackinder L."/>
            <person name="Mock T."/>
            <person name="Mueller-Roeber B."/>
            <person name="Pagarete A."/>
            <person name="Parker M."/>
            <person name="Probert I."/>
            <person name="Quesneville H."/>
            <person name="Raines C."/>
            <person name="Rensing S.A."/>
            <person name="Riano-Pachon D.M."/>
            <person name="Richier S."/>
            <person name="Rokitta S."/>
            <person name="Shiraiwa Y."/>
            <person name="Soanes D.M."/>
            <person name="van der Giezen M."/>
            <person name="Wahlund T.M."/>
            <person name="Williams B."/>
            <person name="Wilson W."/>
            <person name="Wolfe G."/>
            <person name="Wurch L.L."/>
        </authorList>
    </citation>
    <scope>NUCLEOTIDE SEQUENCE</scope>
</reference>
<feature type="region of interest" description="Disordered" evidence="1">
    <location>
        <begin position="88"/>
        <end position="184"/>
    </location>
</feature>
<accession>A0A0D3I632</accession>
<dbReference type="KEGG" id="ehx:EMIHUDRAFT_460077"/>
<reference evidence="2" key="2">
    <citation type="submission" date="2024-10" db="UniProtKB">
        <authorList>
            <consortium name="EnsemblProtists"/>
        </authorList>
    </citation>
    <scope>IDENTIFICATION</scope>
</reference>
<feature type="compositionally biased region" description="Basic residues" evidence="1">
    <location>
        <begin position="161"/>
        <end position="171"/>
    </location>
</feature>
<feature type="compositionally biased region" description="Basic residues" evidence="1">
    <location>
        <begin position="135"/>
        <end position="154"/>
    </location>
</feature>
<dbReference type="RefSeq" id="XP_005759146.1">
    <property type="nucleotide sequence ID" value="XM_005759089.1"/>
</dbReference>
<evidence type="ECO:0000313" key="3">
    <source>
        <dbReference type="Proteomes" id="UP000013827"/>
    </source>
</evidence>